<dbReference type="AlphaFoldDB" id="W0RIZ2"/>
<evidence type="ECO:0000313" key="3">
    <source>
        <dbReference type="Proteomes" id="UP000019151"/>
    </source>
</evidence>
<dbReference type="PANTHER" id="PTHR39419">
    <property type="entry name" value="SLL0814 PROTEIN"/>
    <property type="match status" value="1"/>
</dbReference>
<dbReference type="Proteomes" id="UP000019151">
    <property type="component" value="Chromosome"/>
</dbReference>
<dbReference type="InterPro" id="IPR007354">
    <property type="entry name" value="CruF-like"/>
</dbReference>
<dbReference type="Pfam" id="PF04240">
    <property type="entry name" value="Caroten_synth"/>
    <property type="match status" value="1"/>
</dbReference>
<evidence type="ECO:0000256" key="1">
    <source>
        <dbReference type="SAM" id="Phobius"/>
    </source>
</evidence>
<dbReference type="EMBL" id="CP007128">
    <property type="protein sequence ID" value="AHG89378.1"/>
    <property type="molecule type" value="Genomic_DNA"/>
</dbReference>
<dbReference type="InParanoid" id="W0RIZ2"/>
<name>W0RIZ2_9BACT</name>
<feature type="transmembrane region" description="Helical" evidence="1">
    <location>
        <begin position="218"/>
        <end position="238"/>
    </location>
</feature>
<dbReference type="KEGG" id="gba:J421_1841"/>
<feature type="transmembrane region" description="Helical" evidence="1">
    <location>
        <begin position="177"/>
        <end position="198"/>
    </location>
</feature>
<keyword evidence="1" id="KW-1133">Transmembrane helix</keyword>
<dbReference type="eggNOG" id="COG2324">
    <property type="taxonomic scope" value="Bacteria"/>
</dbReference>
<evidence type="ECO:0008006" key="4">
    <source>
        <dbReference type="Google" id="ProtNLM"/>
    </source>
</evidence>
<keyword evidence="1" id="KW-0812">Transmembrane</keyword>
<dbReference type="PANTHER" id="PTHR39419:SF1">
    <property type="entry name" value="SLL0814 PROTEIN"/>
    <property type="match status" value="1"/>
</dbReference>
<accession>W0RIZ2</accession>
<organism evidence="2 3">
    <name type="scientific">Gemmatirosa kalamazoonensis</name>
    <dbReference type="NCBI Taxonomy" id="861299"/>
    <lineage>
        <taxon>Bacteria</taxon>
        <taxon>Pseudomonadati</taxon>
        <taxon>Gemmatimonadota</taxon>
        <taxon>Gemmatimonadia</taxon>
        <taxon>Gemmatimonadales</taxon>
        <taxon>Gemmatimonadaceae</taxon>
        <taxon>Gemmatirosa</taxon>
    </lineage>
</organism>
<feature type="transmembrane region" description="Helical" evidence="1">
    <location>
        <begin position="148"/>
        <end position="170"/>
    </location>
</feature>
<sequence length="294" mass="30826">MGGGTRSLASRVEVDGAGWERAPWRQTPLRPARAALGARIALGALVALVGFTAAALAGFAVFGRHPDLLARYPGAGPVYAVAFTFFARTQVALAFVALAVALVHVAGARWLPALAAVYAASLASELLGTTVGLPFGPYHYTDGLGAKWFGHVPVLIPLSWFTMAVPSLALARRAHPAATVVLGALVLLSWDLALDPAMSRVTTYWLWGGTGPYYGMPWSNLVGWFVTGLALMAILVRLGAGAWTARLDRRWVAAFYATNLALPLGMTAAAGYWGAVLVTVGALSGCALLQSVLR</sequence>
<keyword evidence="3" id="KW-1185">Reference proteome</keyword>
<reference evidence="2 3" key="1">
    <citation type="journal article" date="2014" name="Genome Announc.">
        <title>Genome Sequence and Methylome of Soil Bacterium Gemmatirosa kalamazoonensis KBS708T, a Member of the Rarely Cultivated Gemmatimonadetes Phylum.</title>
        <authorList>
            <person name="Debruyn J.M."/>
            <person name="Radosevich M."/>
            <person name="Wommack K.E."/>
            <person name="Polson S.W."/>
            <person name="Hauser L.J."/>
            <person name="Fawaz M.N."/>
            <person name="Korlach J."/>
            <person name="Tsai Y.C."/>
        </authorList>
    </citation>
    <scope>NUCLEOTIDE SEQUENCE [LARGE SCALE GENOMIC DNA]</scope>
    <source>
        <strain evidence="2 3">KBS708</strain>
    </source>
</reference>
<evidence type="ECO:0000313" key="2">
    <source>
        <dbReference type="EMBL" id="AHG89378.1"/>
    </source>
</evidence>
<dbReference type="STRING" id="861299.J421_1841"/>
<keyword evidence="1" id="KW-0472">Membrane</keyword>
<dbReference type="PATRIC" id="fig|861299.3.peg.1874"/>
<feature type="transmembrane region" description="Helical" evidence="1">
    <location>
        <begin position="250"/>
        <end position="266"/>
    </location>
</feature>
<feature type="transmembrane region" description="Helical" evidence="1">
    <location>
        <begin position="82"/>
        <end position="103"/>
    </location>
</feature>
<feature type="transmembrane region" description="Helical" evidence="1">
    <location>
        <begin position="40"/>
        <end position="62"/>
    </location>
</feature>
<gene>
    <name evidence="2" type="ORF">J421_1841</name>
</gene>
<feature type="transmembrane region" description="Helical" evidence="1">
    <location>
        <begin position="115"/>
        <end position="136"/>
    </location>
</feature>
<protein>
    <recommendedName>
        <fullName evidence="4">Carotenoid biosynthesis protein</fullName>
    </recommendedName>
</protein>
<proteinExistence type="predicted"/>
<dbReference type="HOGENOM" id="CLU_945812_0_0_0"/>